<feature type="region of interest" description="Disordered" evidence="1">
    <location>
        <begin position="46"/>
        <end position="90"/>
    </location>
</feature>
<feature type="domain" description="Myb-like" evidence="2">
    <location>
        <begin position="85"/>
        <end position="133"/>
    </location>
</feature>
<dbReference type="EMBL" id="BQFW01000004">
    <property type="protein sequence ID" value="GJJ70499.1"/>
    <property type="molecule type" value="Genomic_DNA"/>
</dbReference>
<reference evidence="4" key="1">
    <citation type="submission" date="2021-11" db="EMBL/GenBank/DDBJ databases">
        <authorList>
            <person name="Herlambang A."/>
            <person name="Guo Y."/>
            <person name="Takashima Y."/>
            <person name="Nishizawa T."/>
        </authorList>
    </citation>
    <scope>NUCLEOTIDE SEQUENCE</scope>
    <source>
        <strain evidence="4">E1425</strain>
    </source>
</reference>
<evidence type="ECO:0000313" key="5">
    <source>
        <dbReference type="Proteomes" id="UP000827284"/>
    </source>
</evidence>
<dbReference type="Gene3D" id="1.10.10.60">
    <property type="entry name" value="Homeodomain-like"/>
    <property type="match status" value="2"/>
</dbReference>
<proteinExistence type="predicted"/>
<keyword evidence="5" id="KW-1185">Reference proteome</keyword>
<evidence type="ECO:0000259" key="2">
    <source>
        <dbReference type="PROSITE" id="PS50090"/>
    </source>
</evidence>
<accession>A0A9P3H5H5</accession>
<protein>
    <submittedName>
        <fullName evidence="4">Uncharacterized protein</fullName>
    </submittedName>
</protein>
<dbReference type="Proteomes" id="UP000827284">
    <property type="component" value="Unassembled WGS sequence"/>
</dbReference>
<dbReference type="AlphaFoldDB" id="A0A9P3H5H5"/>
<dbReference type="PANTHER" id="PTHR45614">
    <property type="entry name" value="MYB PROTEIN-RELATED"/>
    <property type="match status" value="1"/>
</dbReference>
<dbReference type="PROSITE" id="PS50090">
    <property type="entry name" value="MYB_LIKE"/>
    <property type="match status" value="4"/>
</dbReference>
<dbReference type="InterPro" id="IPR017930">
    <property type="entry name" value="Myb_dom"/>
</dbReference>
<name>A0A9P3H5H5_9FUNG</name>
<feature type="region of interest" description="Disordered" evidence="1">
    <location>
        <begin position="292"/>
        <end position="318"/>
    </location>
</feature>
<dbReference type="Pfam" id="PF13921">
    <property type="entry name" value="Myb_DNA-bind_6"/>
    <property type="match status" value="1"/>
</dbReference>
<dbReference type="InterPro" id="IPR050560">
    <property type="entry name" value="MYB_TF"/>
</dbReference>
<dbReference type="CDD" id="cd00167">
    <property type="entry name" value="SANT"/>
    <property type="match status" value="2"/>
</dbReference>
<dbReference type="SUPFAM" id="SSF46689">
    <property type="entry name" value="Homeodomain-like"/>
    <property type="match status" value="3"/>
</dbReference>
<gene>
    <name evidence="4" type="ORF">EMPS_02848</name>
</gene>
<evidence type="ECO:0000313" key="4">
    <source>
        <dbReference type="EMBL" id="GJJ70499.1"/>
    </source>
</evidence>
<feature type="domain" description="Myb-like" evidence="2">
    <location>
        <begin position="394"/>
        <end position="463"/>
    </location>
</feature>
<dbReference type="GO" id="GO:0000978">
    <property type="term" value="F:RNA polymerase II cis-regulatory region sequence-specific DNA binding"/>
    <property type="evidence" value="ECO:0007669"/>
    <property type="project" value="TreeGrafter"/>
</dbReference>
<dbReference type="OrthoDB" id="2350934at2759"/>
<evidence type="ECO:0000259" key="3">
    <source>
        <dbReference type="PROSITE" id="PS51294"/>
    </source>
</evidence>
<dbReference type="GO" id="GO:0005634">
    <property type="term" value="C:nucleus"/>
    <property type="evidence" value="ECO:0007669"/>
    <property type="project" value="TreeGrafter"/>
</dbReference>
<dbReference type="InterPro" id="IPR009057">
    <property type="entry name" value="Homeodomain-like_sf"/>
</dbReference>
<comment type="caution">
    <text evidence="4">The sequence shown here is derived from an EMBL/GenBank/DDBJ whole genome shotgun (WGS) entry which is preliminary data.</text>
</comment>
<feature type="compositionally biased region" description="Low complexity" evidence="1">
    <location>
        <begin position="296"/>
        <end position="305"/>
    </location>
</feature>
<organism evidence="4 5">
    <name type="scientific">Entomortierella parvispora</name>
    <dbReference type="NCBI Taxonomy" id="205924"/>
    <lineage>
        <taxon>Eukaryota</taxon>
        <taxon>Fungi</taxon>
        <taxon>Fungi incertae sedis</taxon>
        <taxon>Mucoromycota</taxon>
        <taxon>Mortierellomycotina</taxon>
        <taxon>Mortierellomycetes</taxon>
        <taxon>Mortierellales</taxon>
        <taxon>Mortierellaceae</taxon>
        <taxon>Entomortierella</taxon>
    </lineage>
</organism>
<dbReference type="GO" id="GO:0000981">
    <property type="term" value="F:DNA-binding transcription factor activity, RNA polymerase II-specific"/>
    <property type="evidence" value="ECO:0007669"/>
    <property type="project" value="TreeGrafter"/>
</dbReference>
<feature type="domain" description="Myb-like" evidence="2">
    <location>
        <begin position="273"/>
        <end position="358"/>
    </location>
</feature>
<sequence>MARRILTPRFVCFASTSSPCHPFFAAFTSLHSRTLPPWRPILHRSAFSSGQRSPSDKSPSLTPPKPTPPTSTSASPRLRIHSRSDKERNNAIWTAQDDDRLLHLRMQGLTWLQISQELGRSRQACNRRFNAVINPGHGTSFWIEDHVVDVDSQTRFSNRDQALRCLVERGFGWKAIANLFGNVKASACQERWRVVRKESVDLVAGNENTIEDETRQGHKGKAPWLSPVMTPSDQKLLRKSVQETYGEDQWDLLAKEVFDSAFSAEYLRIRYTKMERLRQVWTVEEDSELVKEVGHQQQQGSSSLSFKDDHGIPPESGSGSWMEALQEEASKRNWTLIASHIPGDHTGDECRKRWLKLTINRLRHSKDVDSLADIMDDKYVSLVLSKGPSKNNLKEKPERLVWTAEQSDRLEHIITSQLHSEPGQSSPSISESRTLLIDWFRVAKEMGGKFTPSQCKSRWNRMSFVVPVAKRSWQKDELLALARGLNSVGPSWAKIHRQFLPGRPPSFIQSKWVRIQTKLRDHMVIEQRSWKESCRRMYTGDLGSELGRLVEERPDLCKGRAT</sequence>
<dbReference type="SMART" id="SM00717">
    <property type="entry name" value="SANT"/>
    <property type="match status" value="5"/>
</dbReference>
<dbReference type="InterPro" id="IPR001005">
    <property type="entry name" value="SANT/Myb"/>
</dbReference>
<feature type="domain" description="HTH myb-type" evidence="3">
    <location>
        <begin position="331"/>
        <end position="362"/>
    </location>
</feature>
<dbReference type="PROSITE" id="PS51294">
    <property type="entry name" value="HTH_MYB"/>
    <property type="match status" value="1"/>
</dbReference>
<feature type="domain" description="Myb-like" evidence="2">
    <location>
        <begin position="470"/>
        <end position="516"/>
    </location>
</feature>
<reference evidence="4" key="2">
    <citation type="journal article" date="2022" name="Microbiol. Resour. Announc.">
        <title>Whole-Genome Sequence of Entomortierella parvispora E1425, a Mucoromycotan Fungus Associated with Burkholderiaceae-Related Endosymbiotic Bacteria.</title>
        <authorList>
            <person name="Herlambang A."/>
            <person name="Guo Y."/>
            <person name="Takashima Y."/>
            <person name="Narisawa K."/>
            <person name="Ohta H."/>
            <person name="Nishizawa T."/>
        </authorList>
    </citation>
    <scope>NUCLEOTIDE SEQUENCE</scope>
    <source>
        <strain evidence="4">E1425</strain>
    </source>
</reference>
<evidence type="ECO:0000256" key="1">
    <source>
        <dbReference type="SAM" id="MobiDB-lite"/>
    </source>
</evidence>